<reference evidence="1 2" key="1">
    <citation type="journal article" date="2016" name="Sci. Rep.">
        <title>The genome sequence of the outbreeding globe artichoke constructed de novo incorporating a phase-aware low-pass sequencing strategy of F1 progeny.</title>
        <authorList>
            <person name="Scaglione D."/>
            <person name="Reyes-Chin-Wo S."/>
            <person name="Acquadro A."/>
            <person name="Froenicke L."/>
            <person name="Portis E."/>
            <person name="Beitel C."/>
            <person name="Tirone M."/>
            <person name="Mauro R."/>
            <person name="Lo Monaco A."/>
            <person name="Mauromicale G."/>
            <person name="Faccioli P."/>
            <person name="Cattivelli L."/>
            <person name="Rieseberg L."/>
            <person name="Michelmore R."/>
            <person name="Lanteri S."/>
        </authorList>
    </citation>
    <scope>NUCLEOTIDE SEQUENCE [LARGE SCALE GENOMIC DNA]</scope>
    <source>
        <strain evidence="1">2C</strain>
    </source>
</reference>
<dbReference type="AlphaFoldDB" id="A0A103Y0J3"/>
<dbReference type="SUPFAM" id="SSF53335">
    <property type="entry name" value="S-adenosyl-L-methionine-dependent methyltransferases"/>
    <property type="match status" value="1"/>
</dbReference>
<dbReference type="OMA" id="AHNRYSG"/>
<gene>
    <name evidence="1" type="ORF">Ccrd_021454</name>
</gene>
<proteinExistence type="predicted"/>
<evidence type="ECO:0008006" key="3">
    <source>
        <dbReference type="Google" id="ProtNLM"/>
    </source>
</evidence>
<dbReference type="InterPro" id="IPR029063">
    <property type="entry name" value="SAM-dependent_MTases_sf"/>
</dbReference>
<dbReference type="Gramene" id="KVI00312">
    <property type="protein sequence ID" value="KVI00312"/>
    <property type="gene ID" value="Ccrd_021454"/>
</dbReference>
<keyword evidence="2" id="KW-1185">Reference proteome</keyword>
<dbReference type="STRING" id="59895.A0A103Y0J3"/>
<dbReference type="PANTHER" id="PTHR14614">
    <property type="entry name" value="HEPATOCELLULAR CARCINOMA-ASSOCIATED ANTIGEN"/>
    <property type="match status" value="1"/>
</dbReference>
<dbReference type="InterPro" id="IPR019410">
    <property type="entry name" value="Methyltransf_16"/>
</dbReference>
<dbReference type="Gene3D" id="3.40.50.150">
    <property type="entry name" value="Vaccinia Virus protein VP39"/>
    <property type="match status" value="1"/>
</dbReference>
<accession>A0A103Y0J3</accession>
<name>A0A103Y0J3_CYNCS</name>
<evidence type="ECO:0000313" key="1">
    <source>
        <dbReference type="EMBL" id="KVI00312.1"/>
    </source>
</evidence>
<evidence type="ECO:0000313" key="2">
    <source>
        <dbReference type="Proteomes" id="UP000243975"/>
    </source>
</evidence>
<dbReference type="EMBL" id="LEKV01003391">
    <property type="protein sequence ID" value="KVI00312.1"/>
    <property type="molecule type" value="Genomic_DNA"/>
</dbReference>
<dbReference type="Proteomes" id="UP000243975">
    <property type="component" value="Unassembled WGS sequence"/>
</dbReference>
<comment type="caution">
    <text evidence="1">The sequence shown here is derived from an EMBL/GenBank/DDBJ whole genome shotgun (WGS) entry which is preliminary data.</text>
</comment>
<sequence length="420" mass="46639">MPPPRRKKLTEAEERTLIDQDRDSVLSLLICQSVCIRNSDIHAIILHCFKYSDQVIVITGFSSKTVQIFTCLSKMRAPSLFTQCLPGLAPHDWVAQSMSIASDKEMHLPSPAVEIIPSKMGYPHRYAGESIDGQGVNLLKGRVSVSDLIGTELISSKPDASLKSWDSSFELVNILKHEIRDGQLSFRGKRVLELSCGYGIPGIFACLKGASTVHFQDLNAETIRCTTIPNVLVNLEQARDRQSRQPESPLTPSRQILSPVVHFYAGQWEELAGVLSVVKNNVLEVPPPTNLSFSEEDFMDGFSSHDGSIMGQENSSRRSTRLSGSRVWERANDTDIGGGYDVILMTDIPHSATSLKKLFALIKKCLKPPYGALFFATKKHYVGFNSAARQLRSLVDEEGIFGAHLVKETTDAEIWKFFLK</sequence>
<organism evidence="1 2">
    <name type="scientific">Cynara cardunculus var. scolymus</name>
    <name type="common">Globe artichoke</name>
    <name type="synonym">Cynara scolymus</name>
    <dbReference type="NCBI Taxonomy" id="59895"/>
    <lineage>
        <taxon>Eukaryota</taxon>
        <taxon>Viridiplantae</taxon>
        <taxon>Streptophyta</taxon>
        <taxon>Embryophyta</taxon>
        <taxon>Tracheophyta</taxon>
        <taxon>Spermatophyta</taxon>
        <taxon>Magnoliopsida</taxon>
        <taxon>eudicotyledons</taxon>
        <taxon>Gunneridae</taxon>
        <taxon>Pentapetalae</taxon>
        <taxon>asterids</taxon>
        <taxon>campanulids</taxon>
        <taxon>Asterales</taxon>
        <taxon>Asteraceae</taxon>
        <taxon>Carduoideae</taxon>
        <taxon>Cardueae</taxon>
        <taxon>Carduinae</taxon>
        <taxon>Cynara</taxon>
    </lineage>
</organism>
<dbReference type="PANTHER" id="PTHR14614:SF134">
    <property type="entry name" value="S-ADENOSYL-L-METHIONINE-DEPENDENT METHYLTRANSFERASES SUPERFAMILY PROTEIN-RELATED"/>
    <property type="match status" value="1"/>
</dbReference>
<protein>
    <recommendedName>
        <fullName evidence="3">Nicotinamide N-methyltransferase-like protein</fullName>
    </recommendedName>
</protein>